<gene>
    <name evidence="3" type="ORF">PROFUN_00293</name>
</gene>
<dbReference type="Proteomes" id="UP000241769">
    <property type="component" value="Unassembled WGS sequence"/>
</dbReference>
<feature type="compositionally biased region" description="Acidic residues" evidence="1">
    <location>
        <begin position="20"/>
        <end position="37"/>
    </location>
</feature>
<dbReference type="AlphaFoldDB" id="A0A2P6NXZ2"/>
<protein>
    <submittedName>
        <fullName evidence="3">Uncharacterized protein</fullName>
    </submittedName>
</protein>
<organism evidence="3 4">
    <name type="scientific">Planoprotostelium fungivorum</name>
    <dbReference type="NCBI Taxonomy" id="1890364"/>
    <lineage>
        <taxon>Eukaryota</taxon>
        <taxon>Amoebozoa</taxon>
        <taxon>Evosea</taxon>
        <taxon>Variosea</taxon>
        <taxon>Cavosteliida</taxon>
        <taxon>Cavosteliaceae</taxon>
        <taxon>Planoprotostelium</taxon>
    </lineage>
</organism>
<feature type="region of interest" description="Disordered" evidence="1">
    <location>
        <begin position="1"/>
        <end position="93"/>
    </location>
</feature>
<keyword evidence="2" id="KW-0472">Membrane</keyword>
<dbReference type="EMBL" id="MDYQ01000007">
    <property type="protein sequence ID" value="PRP88825.1"/>
    <property type="molecule type" value="Genomic_DNA"/>
</dbReference>
<evidence type="ECO:0000313" key="3">
    <source>
        <dbReference type="EMBL" id="PRP88825.1"/>
    </source>
</evidence>
<accession>A0A2P6NXZ2</accession>
<keyword evidence="4" id="KW-1185">Reference proteome</keyword>
<evidence type="ECO:0000256" key="1">
    <source>
        <dbReference type="SAM" id="MobiDB-lite"/>
    </source>
</evidence>
<name>A0A2P6NXZ2_9EUKA</name>
<sequence length="323" mass="36783">MQKPARDEQPIQNVEVNSETPEEEEDSSSSSSEDDGLESQGDARSSLIPSSDRTKEELKPTTSRSIETPDESKMRRRIQRDRGSPSLLNEESQRSSIEKVFIGKSVETRFSWIIYVFLILVLIGTVTPFLNLEQDRSSTSKSSKENDYGSLLSSIDNTPGISNTTKERVYFNIRHHVWNKPLSLMMFTHKGKRQAHELASSIGEGLQLTVKIISQNYGVKIGESIAKGRRELFVLEQIQASESHFLTSAINDNDPHVLDKNGAKRSTQRTLVIIIREETDEMMSKLKESEERDELEVYAKQHLLNNGWPHRVPARILHMYVLE</sequence>
<keyword evidence="2" id="KW-1133">Transmembrane helix</keyword>
<reference evidence="3 4" key="1">
    <citation type="journal article" date="2018" name="Genome Biol. Evol.">
        <title>Multiple Roots of Fruiting Body Formation in Amoebozoa.</title>
        <authorList>
            <person name="Hillmann F."/>
            <person name="Forbes G."/>
            <person name="Novohradska S."/>
            <person name="Ferling I."/>
            <person name="Riege K."/>
            <person name="Groth M."/>
            <person name="Westermann M."/>
            <person name="Marz M."/>
            <person name="Spaller T."/>
            <person name="Winckler T."/>
            <person name="Schaap P."/>
            <person name="Glockner G."/>
        </authorList>
    </citation>
    <scope>NUCLEOTIDE SEQUENCE [LARGE SCALE GENOMIC DNA]</scope>
    <source>
        <strain evidence="3 4">Jena</strain>
    </source>
</reference>
<evidence type="ECO:0000313" key="4">
    <source>
        <dbReference type="Proteomes" id="UP000241769"/>
    </source>
</evidence>
<keyword evidence="2" id="KW-0812">Transmembrane</keyword>
<evidence type="ECO:0000256" key="2">
    <source>
        <dbReference type="SAM" id="Phobius"/>
    </source>
</evidence>
<feature type="transmembrane region" description="Helical" evidence="2">
    <location>
        <begin position="112"/>
        <end position="130"/>
    </location>
</feature>
<dbReference type="InParanoid" id="A0A2P6NXZ2"/>
<comment type="caution">
    <text evidence="3">The sequence shown here is derived from an EMBL/GenBank/DDBJ whole genome shotgun (WGS) entry which is preliminary data.</text>
</comment>
<proteinExistence type="predicted"/>